<dbReference type="AlphaFoldDB" id="A0A8J4PJJ4"/>
<keyword evidence="2" id="KW-1185">Reference proteome</keyword>
<evidence type="ECO:0000313" key="2">
    <source>
        <dbReference type="Proteomes" id="UP000695562"/>
    </source>
</evidence>
<sequence length="79" mass="9386">WLRNVKKYEKFTLSPPAQLFEREMKTLQLAALENLNTKINYLLRKELNHHQTEGPNPYSSKIKNSIQQFLKTWGLPVIF</sequence>
<comment type="caution">
    <text evidence="1">The sequence shown here is derived from an EMBL/GenBank/DDBJ whole genome shotgun (WGS) entry which is preliminary data.</text>
</comment>
<evidence type="ECO:0000313" key="1">
    <source>
        <dbReference type="EMBL" id="KAF2068755.1"/>
    </source>
</evidence>
<protein>
    <submittedName>
        <fullName evidence="1">Uncharacterized protein</fullName>
    </submittedName>
</protein>
<gene>
    <name evidence="1" type="ORF">CYY_009921</name>
</gene>
<dbReference type="EMBL" id="AJWJ01000854">
    <property type="protein sequence ID" value="KAF2068755.1"/>
    <property type="molecule type" value="Genomic_DNA"/>
</dbReference>
<reference evidence="1" key="1">
    <citation type="submission" date="2020-01" db="EMBL/GenBank/DDBJ databases">
        <title>Development of genomics and gene disruption for Polysphondylium violaceum indicates a role for the polyketide synthase stlB in stalk morphogenesis.</title>
        <authorList>
            <person name="Narita B."/>
            <person name="Kawabe Y."/>
            <person name="Kin K."/>
            <person name="Saito T."/>
            <person name="Gibbs R."/>
            <person name="Kuspa A."/>
            <person name="Muzny D."/>
            <person name="Queller D."/>
            <person name="Richards S."/>
            <person name="Strassman J."/>
            <person name="Sucgang R."/>
            <person name="Worley K."/>
            <person name="Schaap P."/>
        </authorList>
    </citation>
    <scope>NUCLEOTIDE SEQUENCE</scope>
    <source>
        <strain evidence="1">QSvi11</strain>
    </source>
</reference>
<dbReference type="Proteomes" id="UP000695562">
    <property type="component" value="Unassembled WGS sequence"/>
</dbReference>
<organism evidence="1 2">
    <name type="scientific">Polysphondylium violaceum</name>
    <dbReference type="NCBI Taxonomy" id="133409"/>
    <lineage>
        <taxon>Eukaryota</taxon>
        <taxon>Amoebozoa</taxon>
        <taxon>Evosea</taxon>
        <taxon>Eumycetozoa</taxon>
        <taxon>Dictyostelia</taxon>
        <taxon>Dictyosteliales</taxon>
        <taxon>Dictyosteliaceae</taxon>
        <taxon>Polysphondylium</taxon>
    </lineage>
</organism>
<proteinExistence type="predicted"/>
<feature type="non-terminal residue" evidence="1">
    <location>
        <position position="1"/>
    </location>
</feature>
<accession>A0A8J4PJJ4</accession>
<name>A0A8J4PJJ4_9MYCE</name>